<dbReference type="GO" id="GO:0000506">
    <property type="term" value="C:glycosylphosphatidylinositol-N-acetylglucosaminyltransferase (GPI-GnT) complex"/>
    <property type="evidence" value="ECO:0007669"/>
    <property type="project" value="TreeGrafter"/>
</dbReference>
<dbReference type="EMBL" id="WIUZ02000004">
    <property type="protein sequence ID" value="KAF9788148.1"/>
    <property type="molecule type" value="Genomic_DNA"/>
</dbReference>
<dbReference type="PANTHER" id="PTHR45871:SF1">
    <property type="entry name" value="PHOSPHATIDYLINOSITOL N-ACETYLGLUCOSAMINYLTRANSFERASE SUBUNIT A"/>
    <property type="match status" value="1"/>
</dbReference>
<comment type="caution">
    <text evidence="6">The sequence shown here is derived from an EMBL/GenBank/DDBJ whole genome shotgun (WGS) entry which is preliminary data.</text>
</comment>
<dbReference type="AlphaFoldDB" id="A0A9P6L959"/>
<dbReference type="Pfam" id="PF08288">
    <property type="entry name" value="PIGA"/>
    <property type="match status" value="1"/>
</dbReference>
<dbReference type="Gene3D" id="3.40.50.2000">
    <property type="entry name" value="Glycogen Phosphorylase B"/>
    <property type="match status" value="3"/>
</dbReference>
<name>A0A9P6L959_9AGAM</name>
<sequence length="488" mass="54633">MVSDFFHPNVGGVENHIYMLSTTLMRMGHKVVVITHSHPPDRVGIRWLSPGLKVYHVPFPTIASSATLPNFFTFLPYLRTIALRERIEIIHGHASLSSLAHEGIMHAHHMGIRTVFTDHSLFGFDDAASILTNKLLEGMLSHVDAAICVSHTGRENTILRSKLAPRVGMCAGDIGDLLDEDDDSDSTSSTDQQDHEQVINRKLGLNPGRIYVIPNAIVADKFKPSPRKRTDKVTIVVLSRLAYRKGIDLLVATAPRICAKFPHVHFVIGGDGPKLIDLLRMREKYLLQDRIELLGAIHPRDVRSVLTRGTIFMNTSLTEAFGIAIVEAACAGLYVVSTRVGGVPEILPEDMISFANPDEDDVFRAISDAIQIVSKDQHDPTKGHERISKFYSWDAVAERTEVVYQQVHSSAEFHFWHRLQNTLRLGAVAGPIFCVILVVDCLFFQFLEWLIPRDQLDFVDDELTDGSTVFDRLRNQRASKRPQDIGVE</sequence>
<dbReference type="InterPro" id="IPR013234">
    <property type="entry name" value="PIGA_GPI_anchor_biosynthesis"/>
</dbReference>
<keyword evidence="7" id="KW-1185">Reference proteome</keyword>
<evidence type="ECO:0000313" key="7">
    <source>
        <dbReference type="Proteomes" id="UP000736335"/>
    </source>
</evidence>
<keyword evidence="2" id="KW-0328">Glycosyltransferase</keyword>
<reference evidence="6" key="2">
    <citation type="submission" date="2020-11" db="EMBL/GenBank/DDBJ databases">
        <authorList>
            <consortium name="DOE Joint Genome Institute"/>
            <person name="Kuo A."/>
            <person name="Miyauchi S."/>
            <person name="Kiss E."/>
            <person name="Drula E."/>
            <person name="Kohler A."/>
            <person name="Sanchez-Garcia M."/>
            <person name="Andreopoulos B."/>
            <person name="Barry K.W."/>
            <person name="Bonito G."/>
            <person name="Buee M."/>
            <person name="Carver A."/>
            <person name="Chen C."/>
            <person name="Cichocki N."/>
            <person name="Clum A."/>
            <person name="Culley D."/>
            <person name="Crous P.W."/>
            <person name="Fauchery L."/>
            <person name="Girlanda M."/>
            <person name="Hayes R."/>
            <person name="Keri Z."/>
            <person name="Labutti K."/>
            <person name="Lipzen A."/>
            <person name="Lombard V."/>
            <person name="Magnuson J."/>
            <person name="Maillard F."/>
            <person name="Morin E."/>
            <person name="Murat C."/>
            <person name="Nolan M."/>
            <person name="Ohm R."/>
            <person name="Pangilinan J."/>
            <person name="Pereira M."/>
            <person name="Perotto S."/>
            <person name="Peter M."/>
            <person name="Riley R."/>
            <person name="Sitrit Y."/>
            <person name="Stielow B."/>
            <person name="Szollosi G."/>
            <person name="Zifcakova L."/>
            <person name="Stursova M."/>
            <person name="Spatafora J.W."/>
            <person name="Tedersoo L."/>
            <person name="Vaario L.-M."/>
            <person name="Yamada A."/>
            <person name="Yan M."/>
            <person name="Wang P."/>
            <person name="Xu J."/>
            <person name="Bruns T."/>
            <person name="Baldrian P."/>
            <person name="Vilgalys R."/>
            <person name="Henrissat B."/>
            <person name="Grigoriev I.V."/>
            <person name="Hibbett D."/>
            <person name="Nagy L.G."/>
            <person name="Martin F.M."/>
        </authorList>
    </citation>
    <scope>NUCLEOTIDE SEQUENCE</scope>
    <source>
        <strain evidence="6">UH-Tt-Lm1</strain>
    </source>
</reference>
<evidence type="ECO:0000256" key="2">
    <source>
        <dbReference type="ARBA" id="ARBA00022676"/>
    </source>
</evidence>
<keyword evidence="3" id="KW-1133">Transmembrane helix</keyword>
<comment type="function">
    <text evidence="1">Catalytic subunit in the complex catalyzing the transfer of N-acetylglucosamine from UDP-N-acetylglucosamine to phosphatidylinositol, the first step of GPI biosynthesis.</text>
</comment>
<keyword evidence="2" id="KW-0808">Transferase</keyword>
<keyword evidence="3" id="KW-0472">Membrane</keyword>
<proteinExistence type="predicted"/>
<dbReference type="OrthoDB" id="734129at2759"/>
<keyword evidence="3" id="KW-0812">Transmembrane</keyword>
<feature type="transmembrane region" description="Helical" evidence="3">
    <location>
        <begin position="425"/>
        <end position="447"/>
    </location>
</feature>
<reference evidence="6" key="1">
    <citation type="journal article" date="2020" name="Nat. Commun.">
        <title>Large-scale genome sequencing of mycorrhizal fungi provides insights into the early evolution of symbiotic traits.</title>
        <authorList>
            <person name="Miyauchi S."/>
            <person name="Kiss E."/>
            <person name="Kuo A."/>
            <person name="Drula E."/>
            <person name="Kohler A."/>
            <person name="Sanchez-Garcia M."/>
            <person name="Morin E."/>
            <person name="Andreopoulos B."/>
            <person name="Barry K.W."/>
            <person name="Bonito G."/>
            <person name="Buee M."/>
            <person name="Carver A."/>
            <person name="Chen C."/>
            <person name="Cichocki N."/>
            <person name="Clum A."/>
            <person name="Culley D."/>
            <person name="Crous P.W."/>
            <person name="Fauchery L."/>
            <person name="Girlanda M."/>
            <person name="Hayes R.D."/>
            <person name="Keri Z."/>
            <person name="LaButti K."/>
            <person name="Lipzen A."/>
            <person name="Lombard V."/>
            <person name="Magnuson J."/>
            <person name="Maillard F."/>
            <person name="Murat C."/>
            <person name="Nolan M."/>
            <person name="Ohm R.A."/>
            <person name="Pangilinan J."/>
            <person name="Pereira M.F."/>
            <person name="Perotto S."/>
            <person name="Peter M."/>
            <person name="Pfister S."/>
            <person name="Riley R."/>
            <person name="Sitrit Y."/>
            <person name="Stielow J.B."/>
            <person name="Szollosi G."/>
            <person name="Zifcakova L."/>
            <person name="Stursova M."/>
            <person name="Spatafora J.W."/>
            <person name="Tedersoo L."/>
            <person name="Vaario L.M."/>
            <person name="Yamada A."/>
            <person name="Yan M."/>
            <person name="Wang P."/>
            <person name="Xu J."/>
            <person name="Bruns T."/>
            <person name="Baldrian P."/>
            <person name="Vilgalys R."/>
            <person name="Dunand C."/>
            <person name="Henrissat B."/>
            <person name="Grigoriev I.V."/>
            <person name="Hibbett D."/>
            <person name="Nagy L.G."/>
            <person name="Martin F.M."/>
        </authorList>
    </citation>
    <scope>NUCLEOTIDE SEQUENCE</scope>
    <source>
        <strain evidence="6">UH-Tt-Lm1</strain>
    </source>
</reference>
<evidence type="ECO:0000256" key="3">
    <source>
        <dbReference type="SAM" id="Phobius"/>
    </source>
</evidence>
<dbReference type="Proteomes" id="UP000736335">
    <property type="component" value="Unassembled WGS sequence"/>
</dbReference>
<evidence type="ECO:0000256" key="1">
    <source>
        <dbReference type="ARBA" id="ARBA00003265"/>
    </source>
</evidence>
<dbReference type="PANTHER" id="PTHR45871">
    <property type="entry name" value="N-ACETYLGLUCOSAMINYL-PHOSPHATIDYLINOSITOL BIOSYNTHETIC PROTEIN"/>
    <property type="match status" value="1"/>
</dbReference>
<gene>
    <name evidence="6" type="ORF">BJ322DRAFT_1047319</name>
</gene>
<evidence type="ECO:0000313" key="6">
    <source>
        <dbReference type="EMBL" id="KAF9788148.1"/>
    </source>
</evidence>
<dbReference type="SUPFAM" id="SSF53756">
    <property type="entry name" value="UDP-Glycosyltransferase/glycogen phosphorylase"/>
    <property type="match status" value="1"/>
</dbReference>
<feature type="domain" description="PIGA GPI anchor biosynthesis" evidence="5">
    <location>
        <begin position="40"/>
        <end position="126"/>
    </location>
</feature>
<dbReference type="GO" id="GO:0017176">
    <property type="term" value="F:phosphatidylinositol N-acetylglucosaminyltransferase activity"/>
    <property type="evidence" value="ECO:0007669"/>
    <property type="project" value="TreeGrafter"/>
</dbReference>
<organism evidence="6 7">
    <name type="scientific">Thelephora terrestris</name>
    <dbReference type="NCBI Taxonomy" id="56493"/>
    <lineage>
        <taxon>Eukaryota</taxon>
        <taxon>Fungi</taxon>
        <taxon>Dikarya</taxon>
        <taxon>Basidiomycota</taxon>
        <taxon>Agaricomycotina</taxon>
        <taxon>Agaricomycetes</taxon>
        <taxon>Thelephorales</taxon>
        <taxon>Thelephoraceae</taxon>
        <taxon>Thelephora</taxon>
    </lineage>
</organism>
<dbReference type="InterPro" id="IPR001296">
    <property type="entry name" value="Glyco_trans_1"/>
</dbReference>
<evidence type="ECO:0000259" key="5">
    <source>
        <dbReference type="Pfam" id="PF08288"/>
    </source>
</evidence>
<dbReference type="Pfam" id="PF00534">
    <property type="entry name" value="Glycos_transf_1"/>
    <property type="match status" value="1"/>
</dbReference>
<evidence type="ECO:0000259" key="4">
    <source>
        <dbReference type="Pfam" id="PF00534"/>
    </source>
</evidence>
<feature type="domain" description="Glycosyl transferase family 1" evidence="4">
    <location>
        <begin position="220"/>
        <end position="371"/>
    </location>
</feature>
<accession>A0A9P6L959</accession>
<dbReference type="GO" id="GO:0006506">
    <property type="term" value="P:GPI anchor biosynthetic process"/>
    <property type="evidence" value="ECO:0007669"/>
    <property type="project" value="InterPro"/>
</dbReference>
<protein>
    <submittedName>
        <fullName evidence="6">Glycosyltransferase family 4 protein</fullName>
    </submittedName>
</protein>